<sequence>MLGIEALASLDVRQSGTDISPLGYEFTIETISPTRITLVPILRSGLGMLDALQTILPDPVSVHHLGLFRDPLSLHPVEYYNNLPFTRPDSSTAPEGNPSAANLAIILDPVIATGGTAVAAIQTLKEWGVQRVILISVLGCAGGVAKAAGEWPEATEVWIGGIDEELNDRGMIRPGLGDVGDRLFLTIGK</sequence>
<keyword evidence="6" id="KW-0328">Glycosyltransferase</keyword>
<evidence type="ECO:0000256" key="9">
    <source>
        <dbReference type="ARBA" id="ARBA00023134"/>
    </source>
</evidence>
<accession>A0A8H7E4E6</accession>
<evidence type="ECO:0000313" key="12">
    <source>
        <dbReference type="Proteomes" id="UP000606974"/>
    </source>
</evidence>
<dbReference type="InterPro" id="IPR000836">
    <property type="entry name" value="PRTase_dom"/>
</dbReference>
<dbReference type="OrthoDB" id="10257085at2759"/>
<keyword evidence="7" id="KW-0808">Transferase</keyword>
<evidence type="ECO:0000256" key="3">
    <source>
        <dbReference type="ARBA" id="ARBA00009516"/>
    </source>
</evidence>
<dbReference type="NCBIfam" id="NF001097">
    <property type="entry name" value="PRK00129.1"/>
    <property type="match status" value="1"/>
</dbReference>
<evidence type="ECO:0000256" key="5">
    <source>
        <dbReference type="ARBA" id="ARBA00022533"/>
    </source>
</evidence>
<protein>
    <recommendedName>
        <fullName evidence="4">uracil phosphoribosyltransferase</fullName>
        <ecNumber evidence="4">2.4.2.9</ecNumber>
    </recommendedName>
</protein>
<dbReference type="EC" id="2.4.2.9" evidence="4"/>
<evidence type="ECO:0000313" key="11">
    <source>
        <dbReference type="EMBL" id="KAF7507763.1"/>
    </source>
</evidence>
<keyword evidence="8" id="KW-0547">Nucleotide-binding</keyword>
<dbReference type="GO" id="GO:0004845">
    <property type="term" value="F:uracil phosphoribosyltransferase activity"/>
    <property type="evidence" value="ECO:0007669"/>
    <property type="project" value="UniProtKB-EC"/>
</dbReference>
<dbReference type="CDD" id="cd06223">
    <property type="entry name" value="PRTases_typeI"/>
    <property type="match status" value="1"/>
</dbReference>
<proteinExistence type="inferred from homology"/>
<comment type="caution">
    <text evidence="11">The sequence shown here is derived from an EMBL/GenBank/DDBJ whole genome shotgun (WGS) entry which is preliminary data.</text>
</comment>
<evidence type="ECO:0000256" key="2">
    <source>
        <dbReference type="ARBA" id="ARBA00005180"/>
    </source>
</evidence>
<organism evidence="11 12">
    <name type="scientific">Endocarpon pusillum</name>
    <dbReference type="NCBI Taxonomy" id="364733"/>
    <lineage>
        <taxon>Eukaryota</taxon>
        <taxon>Fungi</taxon>
        <taxon>Dikarya</taxon>
        <taxon>Ascomycota</taxon>
        <taxon>Pezizomycotina</taxon>
        <taxon>Eurotiomycetes</taxon>
        <taxon>Chaetothyriomycetidae</taxon>
        <taxon>Verrucariales</taxon>
        <taxon>Verrucariaceae</taxon>
        <taxon>Endocarpon</taxon>
    </lineage>
</organism>
<evidence type="ECO:0000256" key="1">
    <source>
        <dbReference type="ARBA" id="ARBA00001946"/>
    </source>
</evidence>
<dbReference type="Gene3D" id="3.40.50.2020">
    <property type="match status" value="1"/>
</dbReference>
<comment type="cofactor">
    <cofactor evidence="1">
        <name>Mg(2+)</name>
        <dbReference type="ChEBI" id="CHEBI:18420"/>
    </cofactor>
</comment>
<dbReference type="PANTHER" id="PTHR32315">
    <property type="entry name" value="ADENINE PHOSPHORIBOSYLTRANSFERASE"/>
    <property type="match status" value="1"/>
</dbReference>
<evidence type="ECO:0000256" key="8">
    <source>
        <dbReference type="ARBA" id="ARBA00022741"/>
    </source>
</evidence>
<reference evidence="11" key="1">
    <citation type="submission" date="2020-02" db="EMBL/GenBank/DDBJ databases">
        <authorList>
            <person name="Palmer J.M."/>
        </authorList>
    </citation>
    <scope>NUCLEOTIDE SEQUENCE</scope>
    <source>
        <strain evidence="11">EPUS1.4</strain>
        <tissue evidence="11">Thallus</tissue>
    </source>
</reference>
<evidence type="ECO:0000256" key="7">
    <source>
        <dbReference type="ARBA" id="ARBA00022679"/>
    </source>
</evidence>
<gene>
    <name evidence="11" type="ORF">GJ744_010064</name>
</gene>
<dbReference type="InterPro" id="IPR029057">
    <property type="entry name" value="PRTase-like"/>
</dbReference>
<comment type="similarity">
    <text evidence="3">Belongs to the UPRTase family.</text>
</comment>
<dbReference type="FunFam" id="3.40.50.2020:FF:000049">
    <property type="entry name" value="Putative uracil phosphoribosyltransferase urg2"/>
    <property type="match status" value="1"/>
</dbReference>
<dbReference type="InterPro" id="IPR050054">
    <property type="entry name" value="UPRTase/APRTase"/>
</dbReference>
<dbReference type="SUPFAM" id="SSF53271">
    <property type="entry name" value="PRTase-like"/>
    <property type="match status" value="1"/>
</dbReference>
<evidence type="ECO:0000256" key="4">
    <source>
        <dbReference type="ARBA" id="ARBA00011894"/>
    </source>
</evidence>
<keyword evidence="5" id="KW-0021">Allosteric enzyme</keyword>
<evidence type="ECO:0000259" key="10">
    <source>
        <dbReference type="Pfam" id="PF14681"/>
    </source>
</evidence>
<name>A0A8H7E4E6_9EURO</name>
<evidence type="ECO:0000256" key="6">
    <source>
        <dbReference type="ARBA" id="ARBA00022676"/>
    </source>
</evidence>
<dbReference type="GO" id="GO:0005525">
    <property type="term" value="F:GTP binding"/>
    <property type="evidence" value="ECO:0007669"/>
    <property type="project" value="UniProtKB-KW"/>
</dbReference>
<dbReference type="PANTHER" id="PTHR32315:SF4">
    <property type="entry name" value="URACIL PHOSPHORIBOSYLTRANSFERASE, CHLOROPLASTIC"/>
    <property type="match status" value="1"/>
</dbReference>
<keyword evidence="9" id="KW-0342">GTP-binding</keyword>
<dbReference type="EMBL" id="JAACFV010000063">
    <property type="protein sequence ID" value="KAF7507763.1"/>
    <property type="molecule type" value="Genomic_DNA"/>
</dbReference>
<feature type="domain" description="Phosphoribosyltransferase" evidence="10">
    <location>
        <begin position="1"/>
        <end position="186"/>
    </location>
</feature>
<dbReference type="Pfam" id="PF14681">
    <property type="entry name" value="UPRTase"/>
    <property type="match status" value="1"/>
</dbReference>
<dbReference type="AlphaFoldDB" id="A0A8H7E4E6"/>
<keyword evidence="12" id="KW-1185">Reference proteome</keyword>
<comment type="pathway">
    <text evidence="2">Pyrimidine metabolism; UMP biosynthesis via salvage pathway; UMP from uracil: step 1/1.</text>
</comment>
<dbReference type="Proteomes" id="UP000606974">
    <property type="component" value="Unassembled WGS sequence"/>
</dbReference>